<accession>A0A7X3KRQ5</accession>
<feature type="domain" description="DUF1468" evidence="2">
    <location>
        <begin position="12"/>
        <end position="146"/>
    </location>
</feature>
<dbReference type="EMBL" id="WTKP01000009">
    <property type="protein sequence ID" value="MWJ29098.1"/>
    <property type="molecule type" value="Genomic_DNA"/>
</dbReference>
<comment type="caution">
    <text evidence="3">The sequence shown here is derived from an EMBL/GenBank/DDBJ whole genome shotgun (WGS) entry which is preliminary data.</text>
</comment>
<evidence type="ECO:0000313" key="3">
    <source>
        <dbReference type="EMBL" id="MWJ29098.1"/>
    </source>
</evidence>
<protein>
    <recommendedName>
        <fullName evidence="2">DUF1468 domain-containing protein</fullName>
    </recommendedName>
</protein>
<organism evidence="3 4">
    <name type="scientific">Vreelandella zhuhanensis</name>
    <dbReference type="NCBI Taxonomy" id="2684210"/>
    <lineage>
        <taxon>Bacteria</taxon>
        <taxon>Pseudomonadati</taxon>
        <taxon>Pseudomonadota</taxon>
        <taxon>Gammaproteobacteria</taxon>
        <taxon>Oceanospirillales</taxon>
        <taxon>Halomonadaceae</taxon>
        <taxon>Vreelandella</taxon>
    </lineage>
</organism>
<gene>
    <name evidence="3" type="ORF">GPM19_12970</name>
</gene>
<evidence type="ECO:0000259" key="2">
    <source>
        <dbReference type="Pfam" id="PF07331"/>
    </source>
</evidence>
<proteinExistence type="predicted"/>
<dbReference type="AlphaFoldDB" id="A0A7X3KRQ5"/>
<dbReference type="Pfam" id="PF07331">
    <property type="entry name" value="TctB"/>
    <property type="match status" value="1"/>
</dbReference>
<feature type="transmembrane region" description="Helical" evidence="1">
    <location>
        <begin position="69"/>
        <end position="86"/>
    </location>
</feature>
<reference evidence="3 4" key="1">
    <citation type="submission" date="2019-12" db="EMBL/GenBank/DDBJ databases">
        <title>Halomonas rutogse sp. nov. isolated from two lakes on Tibetan Plateau.</title>
        <authorList>
            <person name="Gao P."/>
        </authorList>
    </citation>
    <scope>NUCLEOTIDE SEQUENCE [LARGE SCALE GENOMIC DNA]</scope>
    <source>
        <strain evidence="3 4">ZH2S</strain>
    </source>
</reference>
<dbReference type="Proteomes" id="UP000437638">
    <property type="component" value="Unassembled WGS sequence"/>
</dbReference>
<sequence>MIIRLNTDMAAGAIGLAFAAVLWLGRGDIGRLSILFPRAILVILFVLSLLLFVKGFFRPGGRSIVISGSPWRLLVLILLLLVWWFAIGKLGFMVSSFLIMFFITWFLARVEGPVSWKRLLLWIPIIAVMVGGFYAIFTQVLNVRLPSGLLF</sequence>
<keyword evidence="1" id="KW-1133">Transmembrane helix</keyword>
<dbReference type="RefSeq" id="WP_160419433.1">
    <property type="nucleotide sequence ID" value="NZ_WTKP01000009.1"/>
</dbReference>
<keyword evidence="1" id="KW-0472">Membrane</keyword>
<dbReference type="InterPro" id="IPR009936">
    <property type="entry name" value="DUF1468"/>
</dbReference>
<evidence type="ECO:0000313" key="4">
    <source>
        <dbReference type="Proteomes" id="UP000437638"/>
    </source>
</evidence>
<keyword evidence="1" id="KW-0812">Transmembrane</keyword>
<feature type="transmembrane region" description="Helical" evidence="1">
    <location>
        <begin position="92"/>
        <end position="108"/>
    </location>
</feature>
<keyword evidence="4" id="KW-1185">Reference proteome</keyword>
<feature type="transmembrane region" description="Helical" evidence="1">
    <location>
        <begin position="120"/>
        <end position="141"/>
    </location>
</feature>
<feature type="transmembrane region" description="Helical" evidence="1">
    <location>
        <begin position="37"/>
        <end position="57"/>
    </location>
</feature>
<evidence type="ECO:0000256" key="1">
    <source>
        <dbReference type="SAM" id="Phobius"/>
    </source>
</evidence>
<name>A0A7X3KRQ5_9GAMM</name>